<dbReference type="Proteomes" id="UP001055879">
    <property type="component" value="Linkage Group LG10"/>
</dbReference>
<evidence type="ECO:0000313" key="1">
    <source>
        <dbReference type="EMBL" id="KAI3697885.1"/>
    </source>
</evidence>
<reference evidence="2" key="1">
    <citation type="journal article" date="2022" name="Mol. Ecol. Resour.">
        <title>The genomes of chicory, endive, great burdock and yacon provide insights into Asteraceae palaeo-polyploidization history and plant inulin production.</title>
        <authorList>
            <person name="Fan W."/>
            <person name="Wang S."/>
            <person name="Wang H."/>
            <person name="Wang A."/>
            <person name="Jiang F."/>
            <person name="Liu H."/>
            <person name="Zhao H."/>
            <person name="Xu D."/>
            <person name="Zhang Y."/>
        </authorList>
    </citation>
    <scope>NUCLEOTIDE SEQUENCE [LARGE SCALE GENOMIC DNA]</scope>
    <source>
        <strain evidence="2">cv. Niubang</strain>
    </source>
</reference>
<keyword evidence="2" id="KW-1185">Reference proteome</keyword>
<evidence type="ECO:0000313" key="2">
    <source>
        <dbReference type="Proteomes" id="UP001055879"/>
    </source>
</evidence>
<dbReference type="EMBL" id="CM042056">
    <property type="protein sequence ID" value="KAI3697885.1"/>
    <property type="molecule type" value="Genomic_DNA"/>
</dbReference>
<proteinExistence type="predicted"/>
<protein>
    <submittedName>
        <fullName evidence="1">Uncharacterized protein</fullName>
    </submittedName>
</protein>
<comment type="caution">
    <text evidence="1">The sequence shown here is derived from an EMBL/GenBank/DDBJ whole genome shotgun (WGS) entry which is preliminary data.</text>
</comment>
<accession>A0ACB8ZP24</accession>
<gene>
    <name evidence="1" type="ORF">L6452_30985</name>
</gene>
<name>A0ACB8ZP24_ARCLA</name>
<organism evidence="1 2">
    <name type="scientific">Arctium lappa</name>
    <name type="common">Greater burdock</name>
    <name type="synonym">Lappa major</name>
    <dbReference type="NCBI Taxonomy" id="4217"/>
    <lineage>
        <taxon>Eukaryota</taxon>
        <taxon>Viridiplantae</taxon>
        <taxon>Streptophyta</taxon>
        <taxon>Embryophyta</taxon>
        <taxon>Tracheophyta</taxon>
        <taxon>Spermatophyta</taxon>
        <taxon>Magnoliopsida</taxon>
        <taxon>eudicotyledons</taxon>
        <taxon>Gunneridae</taxon>
        <taxon>Pentapetalae</taxon>
        <taxon>asterids</taxon>
        <taxon>campanulids</taxon>
        <taxon>Asterales</taxon>
        <taxon>Asteraceae</taxon>
        <taxon>Carduoideae</taxon>
        <taxon>Cardueae</taxon>
        <taxon>Arctiinae</taxon>
        <taxon>Arctium</taxon>
    </lineage>
</organism>
<reference evidence="1 2" key="2">
    <citation type="journal article" date="2022" name="Mol. Ecol. Resour.">
        <title>The genomes of chicory, endive, great burdock and yacon provide insights into Asteraceae paleo-polyploidization history and plant inulin production.</title>
        <authorList>
            <person name="Fan W."/>
            <person name="Wang S."/>
            <person name="Wang H."/>
            <person name="Wang A."/>
            <person name="Jiang F."/>
            <person name="Liu H."/>
            <person name="Zhao H."/>
            <person name="Xu D."/>
            <person name="Zhang Y."/>
        </authorList>
    </citation>
    <scope>NUCLEOTIDE SEQUENCE [LARGE SCALE GENOMIC DNA]</scope>
    <source>
        <strain evidence="2">cv. Niubang</strain>
    </source>
</reference>
<sequence length="277" mass="30779">MDHLRERLAAGNKEGILEMAKLQDPSTAISQRAREKQPTERASTPVSSEPERPEDAETVKKEIAMELNEKFALLMRTKVEAQNLINTAKEIFPDDELLERYKDELSVLFNEHGLGGSSGRRSKGMNNHHRKGKTSNAQKDNTHTPLAHNASALCTPTKLNFDGEVSLDADNPLSPYWYSQTTYDLIDAMIMHQSGGATEPVHNPGDNVNQLELPVVPYIHTSLDNHDIMEGSPEIPIQSFILGISQHIQGEDPPTTMKGKTPITSNDDQGKPVRREV</sequence>